<dbReference type="GO" id="GO:0005737">
    <property type="term" value="C:cytoplasm"/>
    <property type="evidence" value="ECO:0007669"/>
    <property type="project" value="TreeGrafter"/>
</dbReference>
<accession>A0A6A5TGS6</accession>
<proteinExistence type="inferred from homology"/>
<dbReference type="InterPro" id="IPR022271">
    <property type="entry name" value="Lipocalin_ApoD"/>
</dbReference>
<feature type="signal peptide" evidence="2">
    <location>
        <begin position="1"/>
        <end position="16"/>
    </location>
</feature>
<sequence>MHHLSLVTFLITTISAASIPPSRSSTRTVDAQLPINEALFDGECFYPKPTANFDTTSYLGRWHQVAGYFFGPSAGVRCSFAEYSLNDNGTIRVVNGGKRGDRNSSITGFAAAAPESYGKAGVFKVEFPGQSRPAVCEGPNYIVQEFSSEFSIVQTYNWTTLFILSRERNPGQVKIDQWIGKAVSLGSNSSRIIPFDQTGC</sequence>
<dbReference type="Gene3D" id="2.40.128.20">
    <property type="match status" value="1"/>
</dbReference>
<dbReference type="AlphaFoldDB" id="A0A6A5TGS6"/>
<evidence type="ECO:0000313" key="5">
    <source>
        <dbReference type="Proteomes" id="UP000800035"/>
    </source>
</evidence>
<dbReference type="OrthoDB" id="565904at2759"/>
<dbReference type="Proteomes" id="UP000800035">
    <property type="component" value="Unassembled WGS sequence"/>
</dbReference>
<evidence type="ECO:0000256" key="2">
    <source>
        <dbReference type="PIRNR" id="PIRNR036893"/>
    </source>
</evidence>
<dbReference type="InterPro" id="IPR012674">
    <property type="entry name" value="Calycin"/>
</dbReference>
<dbReference type="EMBL" id="ML977016">
    <property type="protein sequence ID" value="KAF1951558.1"/>
    <property type="molecule type" value="Genomic_DNA"/>
</dbReference>
<evidence type="ECO:0000256" key="1">
    <source>
        <dbReference type="ARBA" id="ARBA00006889"/>
    </source>
</evidence>
<dbReference type="GO" id="GO:0006629">
    <property type="term" value="P:lipid metabolic process"/>
    <property type="evidence" value="ECO:0007669"/>
    <property type="project" value="TreeGrafter"/>
</dbReference>
<keyword evidence="2" id="KW-0732">Signal</keyword>
<reference evidence="4" key="1">
    <citation type="journal article" date="2020" name="Stud. Mycol.">
        <title>101 Dothideomycetes genomes: a test case for predicting lifestyles and emergence of pathogens.</title>
        <authorList>
            <person name="Haridas S."/>
            <person name="Albert R."/>
            <person name="Binder M."/>
            <person name="Bloem J."/>
            <person name="Labutti K."/>
            <person name="Salamov A."/>
            <person name="Andreopoulos B."/>
            <person name="Baker S."/>
            <person name="Barry K."/>
            <person name="Bills G."/>
            <person name="Bluhm B."/>
            <person name="Cannon C."/>
            <person name="Castanera R."/>
            <person name="Culley D."/>
            <person name="Daum C."/>
            <person name="Ezra D."/>
            <person name="Gonzalez J."/>
            <person name="Henrissat B."/>
            <person name="Kuo A."/>
            <person name="Liang C."/>
            <person name="Lipzen A."/>
            <person name="Lutzoni F."/>
            <person name="Magnuson J."/>
            <person name="Mondo S."/>
            <person name="Nolan M."/>
            <person name="Ohm R."/>
            <person name="Pangilinan J."/>
            <person name="Park H.-J."/>
            <person name="Ramirez L."/>
            <person name="Alfaro M."/>
            <person name="Sun H."/>
            <person name="Tritt A."/>
            <person name="Yoshinaga Y."/>
            <person name="Zwiers L.-H."/>
            <person name="Turgeon B."/>
            <person name="Goodwin S."/>
            <person name="Spatafora J."/>
            <person name="Crous P."/>
            <person name="Grigoriev I."/>
        </authorList>
    </citation>
    <scope>NUCLEOTIDE SEQUENCE</scope>
    <source>
        <strain evidence="4">CBS 675.92</strain>
    </source>
</reference>
<dbReference type="InterPro" id="IPR000566">
    <property type="entry name" value="Lipocln_cytosolic_FA-bd_dom"/>
</dbReference>
<protein>
    <submittedName>
        <fullName evidence="4">Calycin-like protein</fullName>
    </submittedName>
</protein>
<dbReference type="SUPFAM" id="SSF50814">
    <property type="entry name" value="Lipocalins"/>
    <property type="match status" value="1"/>
</dbReference>
<feature type="chain" id="PRO_5025720377" evidence="2">
    <location>
        <begin position="17"/>
        <end position="200"/>
    </location>
</feature>
<evidence type="ECO:0000313" key="4">
    <source>
        <dbReference type="EMBL" id="KAF1951558.1"/>
    </source>
</evidence>
<dbReference type="Pfam" id="PF08212">
    <property type="entry name" value="Lipocalin_2"/>
    <property type="match status" value="1"/>
</dbReference>
<comment type="similarity">
    <text evidence="1 2">Belongs to the calycin superfamily. Lipocalin family.</text>
</comment>
<dbReference type="PANTHER" id="PTHR10612:SF34">
    <property type="entry name" value="APOLIPOPROTEIN D"/>
    <property type="match status" value="1"/>
</dbReference>
<dbReference type="GO" id="GO:0000302">
    <property type="term" value="P:response to reactive oxygen species"/>
    <property type="evidence" value="ECO:0007669"/>
    <property type="project" value="TreeGrafter"/>
</dbReference>
<dbReference type="PIRSF" id="PIRSF036893">
    <property type="entry name" value="Lipocalin_ApoD"/>
    <property type="match status" value="1"/>
</dbReference>
<evidence type="ECO:0000259" key="3">
    <source>
        <dbReference type="Pfam" id="PF08212"/>
    </source>
</evidence>
<feature type="domain" description="Lipocalin/cytosolic fatty-acid binding" evidence="3">
    <location>
        <begin position="54"/>
        <end position="193"/>
    </location>
</feature>
<organism evidence="4 5">
    <name type="scientific">Byssothecium circinans</name>
    <dbReference type="NCBI Taxonomy" id="147558"/>
    <lineage>
        <taxon>Eukaryota</taxon>
        <taxon>Fungi</taxon>
        <taxon>Dikarya</taxon>
        <taxon>Ascomycota</taxon>
        <taxon>Pezizomycotina</taxon>
        <taxon>Dothideomycetes</taxon>
        <taxon>Pleosporomycetidae</taxon>
        <taxon>Pleosporales</taxon>
        <taxon>Massarineae</taxon>
        <taxon>Massarinaceae</taxon>
        <taxon>Byssothecium</taxon>
    </lineage>
</organism>
<keyword evidence="5" id="KW-1185">Reference proteome</keyword>
<dbReference type="PANTHER" id="PTHR10612">
    <property type="entry name" value="APOLIPOPROTEIN D"/>
    <property type="match status" value="1"/>
</dbReference>
<gene>
    <name evidence="4" type="ORF">CC80DRAFT_597279</name>
</gene>
<name>A0A6A5TGS6_9PLEO</name>